<evidence type="ECO:0000313" key="12">
    <source>
        <dbReference type="Proteomes" id="UP001085076"/>
    </source>
</evidence>
<dbReference type="FunFam" id="1.10.510.10:FF:000624">
    <property type="entry name" value="Mitogen-activated protein kinase"/>
    <property type="match status" value="2"/>
</dbReference>
<dbReference type="InterPro" id="IPR000719">
    <property type="entry name" value="Prot_kinase_dom"/>
</dbReference>
<dbReference type="SMART" id="SM00220">
    <property type="entry name" value="S_TKc"/>
    <property type="match status" value="2"/>
</dbReference>
<dbReference type="InterPro" id="IPR050108">
    <property type="entry name" value="CDK"/>
</dbReference>
<reference evidence="11" key="2">
    <citation type="journal article" date="2022" name="Hortic Res">
        <title>The genome of Dioscorea zingiberensis sheds light on the biosynthesis, origin and evolution of the medicinally important diosgenin saponins.</title>
        <authorList>
            <person name="Li Y."/>
            <person name="Tan C."/>
            <person name="Li Z."/>
            <person name="Guo J."/>
            <person name="Li S."/>
            <person name="Chen X."/>
            <person name="Wang C."/>
            <person name="Dai X."/>
            <person name="Yang H."/>
            <person name="Song W."/>
            <person name="Hou L."/>
            <person name="Xu J."/>
            <person name="Tong Z."/>
            <person name="Xu A."/>
            <person name="Yuan X."/>
            <person name="Wang W."/>
            <person name="Yang Q."/>
            <person name="Chen L."/>
            <person name="Sun Z."/>
            <person name="Wang K."/>
            <person name="Pan B."/>
            <person name="Chen J."/>
            <person name="Bao Y."/>
            <person name="Liu F."/>
            <person name="Qi X."/>
            <person name="Gang D.R."/>
            <person name="Wen J."/>
            <person name="Li J."/>
        </authorList>
    </citation>
    <scope>NUCLEOTIDE SEQUENCE</scope>
    <source>
        <strain evidence="11">Dzin_1.0</strain>
    </source>
</reference>
<dbReference type="Gene3D" id="1.10.510.10">
    <property type="entry name" value="Transferase(Phosphotransferase) domain 1"/>
    <property type="match status" value="2"/>
</dbReference>
<dbReference type="InterPro" id="IPR017441">
    <property type="entry name" value="Protein_kinase_ATP_BS"/>
</dbReference>
<dbReference type="PROSITE" id="PS00107">
    <property type="entry name" value="PROTEIN_KINASE_ATP"/>
    <property type="match status" value="2"/>
</dbReference>
<evidence type="ECO:0000256" key="8">
    <source>
        <dbReference type="ARBA" id="ARBA00049280"/>
    </source>
</evidence>
<keyword evidence="7 9" id="KW-0067">ATP-binding</keyword>
<evidence type="ECO:0000256" key="2">
    <source>
        <dbReference type="ARBA" id="ARBA00012409"/>
    </source>
</evidence>
<dbReference type="AlphaFoldDB" id="A0A9D5DCT9"/>
<accession>A0A9D5DCT9</accession>
<keyword evidence="5 9" id="KW-0547">Nucleotide-binding</keyword>
<comment type="similarity">
    <text evidence="1">Belongs to the protein kinase superfamily. CMGC Ser/Thr protein kinase family. CDC2/CDKX subfamily.</text>
</comment>
<dbReference type="PROSITE" id="PS50011">
    <property type="entry name" value="PROTEIN_KINASE_DOM"/>
    <property type="match status" value="2"/>
</dbReference>
<comment type="caution">
    <text evidence="11">The sequence shown here is derived from an EMBL/GenBank/DDBJ whole genome shotgun (WGS) entry which is preliminary data.</text>
</comment>
<evidence type="ECO:0000256" key="3">
    <source>
        <dbReference type="ARBA" id="ARBA00022527"/>
    </source>
</evidence>
<dbReference type="PANTHER" id="PTHR24056">
    <property type="entry name" value="CELL DIVISION PROTEIN KINASE"/>
    <property type="match status" value="1"/>
</dbReference>
<dbReference type="EMBL" id="JAGGNH010000001">
    <property type="protein sequence ID" value="KAJ0988884.1"/>
    <property type="molecule type" value="Genomic_DNA"/>
</dbReference>
<evidence type="ECO:0000256" key="9">
    <source>
        <dbReference type="PROSITE-ProRule" id="PRU10141"/>
    </source>
</evidence>
<dbReference type="InterPro" id="IPR008271">
    <property type="entry name" value="Ser/Thr_kinase_AS"/>
</dbReference>
<keyword evidence="3" id="KW-0723">Serine/threonine-protein kinase</keyword>
<keyword evidence="6" id="KW-0418">Kinase</keyword>
<reference evidence="11" key="1">
    <citation type="submission" date="2021-03" db="EMBL/GenBank/DDBJ databases">
        <authorList>
            <person name="Li Z."/>
            <person name="Yang C."/>
        </authorList>
    </citation>
    <scope>NUCLEOTIDE SEQUENCE</scope>
    <source>
        <strain evidence="11">Dzin_1.0</strain>
        <tissue evidence="11">Leaf</tissue>
    </source>
</reference>
<evidence type="ECO:0000259" key="10">
    <source>
        <dbReference type="PROSITE" id="PS50011"/>
    </source>
</evidence>
<keyword evidence="4" id="KW-0808">Transferase</keyword>
<evidence type="ECO:0000256" key="7">
    <source>
        <dbReference type="ARBA" id="ARBA00022840"/>
    </source>
</evidence>
<proteinExistence type="inferred from homology"/>
<dbReference type="PROSITE" id="PS00108">
    <property type="entry name" value="PROTEIN_KINASE_ST"/>
    <property type="match status" value="2"/>
</dbReference>
<dbReference type="OrthoDB" id="2158884at2759"/>
<feature type="binding site" evidence="9">
    <location>
        <position position="44"/>
    </location>
    <ligand>
        <name>ATP</name>
        <dbReference type="ChEBI" id="CHEBI:30616"/>
    </ligand>
</feature>
<sequence>MSGVQESACRILEGYLLVKTLGSGAYGTVYTAIDLNTGETVAVKRVKYNINIHREIDILSSCYHPNIIGFRTSFIDYFLGDVFVVMEHASSDLRTYMMRNRISRRVNKEATVKRLMFQLLQGVAYLHNMKIIHRDLKPDNLLIDQQQQQLKICDFGLSKRFHVPHGASLELTRTVVSRWYRSPELLLGEMMYSTAIDVWSVGCIMAEMVMNKVLFPGVSEVDQLDRIFSVMCMEDLEIIWSPDQDDQDLINGDGRITPPFSFPLQSLPRNKQEIKEAMSSSTLENYKLVTILGSGAYGCVYEATDITTGDTVAVKQINFQMFYDKDDALSSTGREIDILSSCHHPNIISFKDSFVDHKKQTVFIVMEHAGTNLKTYLNNHNKHERMKESTVKGLVFQLLSGVAYLHSKKMVHRDLKPDNLLLKDKLELKICDFGLSKRLEAVQDHGECDHLSQVVVSRWYRSPELLLGVEEYTTGIDVWSVGCIMGEMVMNKVLFPGVSEVDQLNRIFLVMGSPELETWPGLDELKMGRVVLRGRRRC</sequence>
<evidence type="ECO:0000256" key="1">
    <source>
        <dbReference type="ARBA" id="ARBA00006485"/>
    </source>
</evidence>
<evidence type="ECO:0000313" key="11">
    <source>
        <dbReference type="EMBL" id="KAJ0988884.1"/>
    </source>
</evidence>
<evidence type="ECO:0000256" key="6">
    <source>
        <dbReference type="ARBA" id="ARBA00022777"/>
    </source>
</evidence>
<feature type="domain" description="Protein kinase" evidence="10">
    <location>
        <begin position="15"/>
        <end position="283"/>
    </location>
</feature>
<dbReference type="GO" id="GO:0005524">
    <property type="term" value="F:ATP binding"/>
    <property type="evidence" value="ECO:0007669"/>
    <property type="project" value="UniProtKB-UniRule"/>
</dbReference>
<dbReference type="Gene3D" id="3.30.200.20">
    <property type="entry name" value="Phosphorylase Kinase, domain 1"/>
    <property type="match status" value="2"/>
</dbReference>
<dbReference type="PANTHER" id="PTHR24056:SF107">
    <property type="entry name" value="CYCLIN-DEPENDENT KINASE 11A-RELATED"/>
    <property type="match status" value="1"/>
</dbReference>
<dbReference type="Proteomes" id="UP001085076">
    <property type="component" value="Miscellaneous, Linkage group lg01"/>
</dbReference>
<feature type="domain" description="Protein kinase" evidence="10">
    <location>
        <begin position="286"/>
        <end position="538"/>
    </location>
</feature>
<dbReference type="GO" id="GO:0007346">
    <property type="term" value="P:regulation of mitotic cell cycle"/>
    <property type="evidence" value="ECO:0007669"/>
    <property type="project" value="TreeGrafter"/>
</dbReference>
<evidence type="ECO:0000256" key="5">
    <source>
        <dbReference type="ARBA" id="ARBA00022741"/>
    </source>
</evidence>
<gene>
    <name evidence="11" type="ORF">J5N97_007240</name>
</gene>
<organism evidence="11 12">
    <name type="scientific">Dioscorea zingiberensis</name>
    <dbReference type="NCBI Taxonomy" id="325984"/>
    <lineage>
        <taxon>Eukaryota</taxon>
        <taxon>Viridiplantae</taxon>
        <taxon>Streptophyta</taxon>
        <taxon>Embryophyta</taxon>
        <taxon>Tracheophyta</taxon>
        <taxon>Spermatophyta</taxon>
        <taxon>Magnoliopsida</taxon>
        <taxon>Liliopsida</taxon>
        <taxon>Dioscoreales</taxon>
        <taxon>Dioscoreaceae</taxon>
        <taxon>Dioscorea</taxon>
    </lineage>
</organism>
<dbReference type="GO" id="GO:0005634">
    <property type="term" value="C:nucleus"/>
    <property type="evidence" value="ECO:0007669"/>
    <property type="project" value="TreeGrafter"/>
</dbReference>
<evidence type="ECO:0000256" key="4">
    <source>
        <dbReference type="ARBA" id="ARBA00022679"/>
    </source>
</evidence>
<comment type="catalytic activity">
    <reaction evidence="8">
        <text>[DNA-directed RNA polymerase] + ATP = phospho-[DNA-directed RNA polymerase] + ADP + H(+)</text>
        <dbReference type="Rhea" id="RHEA:10216"/>
        <dbReference type="Rhea" id="RHEA-COMP:11321"/>
        <dbReference type="Rhea" id="RHEA-COMP:11322"/>
        <dbReference type="ChEBI" id="CHEBI:15378"/>
        <dbReference type="ChEBI" id="CHEBI:30616"/>
        <dbReference type="ChEBI" id="CHEBI:43176"/>
        <dbReference type="ChEBI" id="CHEBI:68546"/>
        <dbReference type="ChEBI" id="CHEBI:456216"/>
        <dbReference type="EC" id="2.7.11.23"/>
    </reaction>
</comment>
<protein>
    <recommendedName>
        <fullName evidence="2">[RNA-polymerase]-subunit kinase</fullName>
        <ecNumber evidence="2">2.7.11.23</ecNumber>
    </recommendedName>
</protein>
<dbReference type="EC" id="2.7.11.23" evidence="2"/>
<name>A0A9D5DCT9_9LILI</name>
<keyword evidence="12" id="KW-1185">Reference proteome</keyword>
<dbReference type="SUPFAM" id="SSF56112">
    <property type="entry name" value="Protein kinase-like (PK-like)"/>
    <property type="match status" value="2"/>
</dbReference>
<dbReference type="GO" id="GO:0008353">
    <property type="term" value="F:RNA polymerase II CTD heptapeptide repeat kinase activity"/>
    <property type="evidence" value="ECO:0007669"/>
    <property type="project" value="UniProtKB-EC"/>
</dbReference>
<dbReference type="Pfam" id="PF00069">
    <property type="entry name" value="Pkinase"/>
    <property type="match status" value="2"/>
</dbReference>
<dbReference type="InterPro" id="IPR011009">
    <property type="entry name" value="Kinase-like_dom_sf"/>
</dbReference>
<feature type="binding site" evidence="9">
    <location>
        <position position="315"/>
    </location>
    <ligand>
        <name>ATP</name>
        <dbReference type="ChEBI" id="CHEBI:30616"/>
    </ligand>
</feature>